<evidence type="ECO:0000256" key="7">
    <source>
        <dbReference type="SAM" id="MobiDB-lite"/>
    </source>
</evidence>
<comment type="similarity">
    <text evidence="2">Belongs to the amidase family.</text>
</comment>
<comment type="catalytic activity">
    <reaction evidence="1">
        <text>a monocarboxylic acid amide + H2O = a monocarboxylate + NH4(+)</text>
        <dbReference type="Rhea" id="RHEA:12020"/>
        <dbReference type="ChEBI" id="CHEBI:15377"/>
        <dbReference type="ChEBI" id="CHEBI:28938"/>
        <dbReference type="ChEBI" id="CHEBI:35757"/>
        <dbReference type="ChEBI" id="CHEBI:83628"/>
        <dbReference type="EC" id="3.5.1.4"/>
    </reaction>
</comment>
<name>A0A0C2XU43_SERVB</name>
<dbReference type="GO" id="GO:0004040">
    <property type="term" value="F:amidase activity"/>
    <property type="evidence" value="ECO:0007669"/>
    <property type="project" value="UniProtKB-EC"/>
</dbReference>
<feature type="region of interest" description="Disordered" evidence="7">
    <location>
        <begin position="1"/>
        <end position="50"/>
    </location>
</feature>
<feature type="binding site" evidence="6">
    <location>
        <begin position="244"/>
        <end position="247"/>
    </location>
    <ligand>
        <name>substrate</name>
    </ligand>
</feature>
<organism evidence="9 10">
    <name type="scientific">Serendipita vermifera MAFF 305830</name>
    <dbReference type="NCBI Taxonomy" id="933852"/>
    <lineage>
        <taxon>Eukaryota</taxon>
        <taxon>Fungi</taxon>
        <taxon>Dikarya</taxon>
        <taxon>Basidiomycota</taxon>
        <taxon>Agaricomycotina</taxon>
        <taxon>Agaricomycetes</taxon>
        <taxon>Sebacinales</taxon>
        <taxon>Serendipitaceae</taxon>
        <taxon>Serendipita</taxon>
    </lineage>
</organism>
<proteinExistence type="inferred from homology"/>
<keyword evidence="4" id="KW-0378">Hydrolase</keyword>
<evidence type="ECO:0000256" key="4">
    <source>
        <dbReference type="ARBA" id="ARBA00022801"/>
    </source>
</evidence>
<feature type="active site" description="Acyl-ester intermediate" evidence="5">
    <location>
        <position position="247"/>
    </location>
</feature>
<accession>A0A0C2XU43</accession>
<dbReference type="PIRSF" id="PIRSF001221">
    <property type="entry name" value="Amidase_fungi"/>
    <property type="match status" value="1"/>
</dbReference>
<reference evidence="10" key="2">
    <citation type="submission" date="2015-01" db="EMBL/GenBank/DDBJ databases">
        <title>Evolutionary Origins and Diversification of the Mycorrhizal Mutualists.</title>
        <authorList>
            <consortium name="DOE Joint Genome Institute"/>
            <consortium name="Mycorrhizal Genomics Consortium"/>
            <person name="Kohler A."/>
            <person name="Kuo A."/>
            <person name="Nagy L.G."/>
            <person name="Floudas D."/>
            <person name="Copeland A."/>
            <person name="Barry K.W."/>
            <person name="Cichocki N."/>
            <person name="Veneault-Fourrey C."/>
            <person name="LaButti K."/>
            <person name="Lindquist E.A."/>
            <person name="Lipzen A."/>
            <person name="Lundell T."/>
            <person name="Morin E."/>
            <person name="Murat C."/>
            <person name="Riley R."/>
            <person name="Ohm R."/>
            <person name="Sun H."/>
            <person name="Tunlid A."/>
            <person name="Henrissat B."/>
            <person name="Grigoriev I.V."/>
            <person name="Hibbett D.S."/>
            <person name="Martin F."/>
        </authorList>
    </citation>
    <scope>NUCLEOTIDE SEQUENCE [LARGE SCALE GENOMIC DNA]</scope>
    <source>
        <strain evidence="10">MAFF 305830</strain>
    </source>
</reference>
<feature type="domain" description="Amidase" evidence="8">
    <location>
        <begin position="92"/>
        <end position="558"/>
    </location>
</feature>
<feature type="binding site" evidence="6">
    <location>
        <position position="223"/>
    </location>
    <ligand>
        <name>substrate</name>
    </ligand>
</feature>
<dbReference type="EC" id="3.5.1.4" evidence="3"/>
<reference evidence="9 10" key="1">
    <citation type="submission" date="2014-04" db="EMBL/GenBank/DDBJ databases">
        <authorList>
            <consortium name="DOE Joint Genome Institute"/>
            <person name="Kuo A."/>
            <person name="Zuccaro A."/>
            <person name="Kohler A."/>
            <person name="Nagy L.G."/>
            <person name="Floudas D."/>
            <person name="Copeland A."/>
            <person name="Barry K.W."/>
            <person name="Cichocki N."/>
            <person name="Veneault-Fourrey C."/>
            <person name="LaButti K."/>
            <person name="Lindquist E.A."/>
            <person name="Lipzen A."/>
            <person name="Lundell T."/>
            <person name="Morin E."/>
            <person name="Murat C."/>
            <person name="Sun H."/>
            <person name="Tunlid A."/>
            <person name="Henrissat B."/>
            <person name="Grigoriev I.V."/>
            <person name="Hibbett D.S."/>
            <person name="Martin F."/>
            <person name="Nordberg H.P."/>
            <person name="Cantor M.N."/>
            <person name="Hua S.X."/>
        </authorList>
    </citation>
    <scope>NUCLEOTIDE SEQUENCE [LARGE SCALE GENOMIC DNA]</scope>
    <source>
        <strain evidence="9 10">MAFF 305830</strain>
    </source>
</reference>
<dbReference type="PROSITE" id="PS00571">
    <property type="entry name" value="AMIDASES"/>
    <property type="match status" value="1"/>
</dbReference>
<gene>
    <name evidence="9" type="ORF">M408DRAFT_326989</name>
</gene>
<keyword evidence="10" id="KW-1185">Reference proteome</keyword>
<feature type="active site" description="Charge relay system" evidence="5">
    <location>
        <position position="223"/>
    </location>
</feature>
<protein>
    <recommendedName>
        <fullName evidence="3">amidase</fullName>
        <ecNumber evidence="3">3.5.1.4</ecNumber>
    </recommendedName>
</protein>
<dbReference type="Pfam" id="PF01425">
    <property type="entry name" value="Amidase"/>
    <property type="match status" value="1"/>
</dbReference>
<sequence length="573" mass="62339">MGTAATRLSESPTGNNDAKCDYRQVASKKTADRETQLAKHPDWRVPDPGPEVTNVTELLLSKLTATEREIVHQDACGLLPKLASRQYSAVQVLTAFCKAAVASQDLTNSLTEIFFNEGFERAKQLDQHLATTGKVVGPLHGLPVSIKDHILVKGQDTASGYASWAYKSYADHDAAVVRILREAGAVIYVKTANPQTLLSLETNNNIYGRTVNPYNRELSPGGSSGGEGALVASHGSPLGVGTDIGGSIRIPAAWSGLYGFKPSVARLPHTGLLGSHDGMDNVVGCIGPLATSARDLNLFCKVMLQYEAWIVEHQNLYIEWRTDLAEQGKGLPNKLVFGILADDGVVAPHPPIKQAIEKTRAALLAAGHEVVDYTPLDHQASWDLIVKLYFLDGGAEYFATMAESGEPPIPSFSWIVGHTEGRPPYSIAEMFALNAEREKIRALAHAHWNATASKTTTGRPVDVILTPVSATLAPPHDSVRWWGYSSHWNLLDYPAAVFPVGQLRASEWKEPATAPNSVSPPRNDVEKVIRAQWDPFAYDNAPIALQLVGRRHMEEKTLACLNVLEEAIKLYNN</sequence>
<feature type="compositionally biased region" description="Polar residues" evidence="7">
    <location>
        <begin position="1"/>
        <end position="16"/>
    </location>
</feature>
<evidence type="ECO:0000256" key="6">
    <source>
        <dbReference type="PIRSR" id="PIRSR001221-2"/>
    </source>
</evidence>
<dbReference type="Gene3D" id="3.90.1300.10">
    <property type="entry name" value="Amidase signature (AS) domain"/>
    <property type="match status" value="1"/>
</dbReference>
<evidence type="ECO:0000256" key="1">
    <source>
        <dbReference type="ARBA" id="ARBA00001311"/>
    </source>
</evidence>
<feature type="compositionally biased region" description="Basic and acidic residues" evidence="7">
    <location>
        <begin position="29"/>
        <end position="45"/>
    </location>
</feature>
<dbReference type="Proteomes" id="UP000054097">
    <property type="component" value="Unassembled WGS sequence"/>
</dbReference>
<dbReference type="InterPro" id="IPR023631">
    <property type="entry name" value="Amidase_dom"/>
</dbReference>
<dbReference type="PANTHER" id="PTHR46072">
    <property type="entry name" value="AMIDASE-RELATED-RELATED"/>
    <property type="match status" value="1"/>
</dbReference>
<feature type="active site" description="Charge relay system" evidence="5">
    <location>
        <position position="147"/>
    </location>
</feature>
<dbReference type="EMBL" id="KN824280">
    <property type="protein sequence ID" value="KIM32412.1"/>
    <property type="molecule type" value="Genomic_DNA"/>
</dbReference>
<dbReference type="OrthoDB" id="6428749at2759"/>
<evidence type="ECO:0000313" key="9">
    <source>
        <dbReference type="EMBL" id="KIM32412.1"/>
    </source>
</evidence>
<evidence type="ECO:0000313" key="10">
    <source>
        <dbReference type="Proteomes" id="UP000054097"/>
    </source>
</evidence>
<dbReference type="AlphaFoldDB" id="A0A0C2XU43"/>
<feature type="binding site" evidence="6">
    <location>
        <position position="197"/>
    </location>
    <ligand>
        <name>substrate</name>
    </ligand>
</feature>
<evidence type="ECO:0000256" key="2">
    <source>
        <dbReference type="ARBA" id="ARBA00009199"/>
    </source>
</evidence>
<dbReference type="HOGENOM" id="CLU_009600_9_2_1"/>
<evidence type="ECO:0000256" key="5">
    <source>
        <dbReference type="PIRSR" id="PIRSR001221-1"/>
    </source>
</evidence>
<dbReference type="SUPFAM" id="SSF75304">
    <property type="entry name" value="Amidase signature (AS) enzymes"/>
    <property type="match status" value="1"/>
</dbReference>
<dbReference type="InterPro" id="IPR036928">
    <property type="entry name" value="AS_sf"/>
</dbReference>
<evidence type="ECO:0000259" key="8">
    <source>
        <dbReference type="Pfam" id="PF01425"/>
    </source>
</evidence>
<dbReference type="InterPro" id="IPR020556">
    <property type="entry name" value="Amidase_CS"/>
</dbReference>
<dbReference type="STRING" id="933852.A0A0C2XU43"/>
<evidence type="ECO:0000256" key="3">
    <source>
        <dbReference type="ARBA" id="ARBA00012922"/>
    </source>
</evidence>